<dbReference type="PANTHER" id="PTHR30532">
    <property type="entry name" value="IRON III DICITRATE-BINDING PERIPLASMIC PROTEIN"/>
    <property type="match status" value="1"/>
</dbReference>
<dbReference type="Pfam" id="PF01497">
    <property type="entry name" value="Peripla_BP_2"/>
    <property type="match status" value="1"/>
</dbReference>
<protein>
    <submittedName>
        <fullName evidence="8">Iron-siderophore ABC transporter substrate-binding protein</fullName>
    </submittedName>
</protein>
<organism evidence="8 9">
    <name type="scientific">Agrobacterium tumefaciens</name>
    <dbReference type="NCBI Taxonomy" id="358"/>
    <lineage>
        <taxon>Bacteria</taxon>
        <taxon>Pseudomonadati</taxon>
        <taxon>Pseudomonadota</taxon>
        <taxon>Alphaproteobacteria</taxon>
        <taxon>Hyphomicrobiales</taxon>
        <taxon>Rhizobiaceae</taxon>
        <taxon>Rhizobium/Agrobacterium group</taxon>
        <taxon>Agrobacterium</taxon>
        <taxon>Agrobacterium tumefaciens complex</taxon>
    </lineage>
</organism>
<dbReference type="EMBL" id="SGOE01000004">
    <property type="protein sequence ID" value="TRB05411.1"/>
    <property type="molecule type" value="Genomic_DNA"/>
</dbReference>
<keyword evidence="4" id="KW-0408">Iron</keyword>
<dbReference type="InterPro" id="IPR002491">
    <property type="entry name" value="ABC_transptr_periplasmic_BD"/>
</dbReference>
<dbReference type="Gene3D" id="3.40.50.1980">
    <property type="entry name" value="Nitrogenase molybdenum iron protein domain"/>
    <property type="match status" value="2"/>
</dbReference>
<proteinExistence type="inferred from homology"/>
<keyword evidence="5 6" id="KW-0732">Signal</keyword>
<dbReference type="Proteomes" id="UP000317023">
    <property type="component" value="Unassembled WGS sequence"/>
</dbReference>
<keyword evidence="3" id="KW-0813">Transport</keyword>
<feature type="chain" id="PRO_5022084604" evidence="6">
    <location>
        <begin position="24"/>
        <end position="320"/>
    </location>
</feature>
<dbReference type="RefSeq" id="WP_142857807.1">
    <property type="nucleotide sequence ID" value="NZ_SGOE01000004.1"/>
</dbReference>
<dbReference type="PROSITE" id="PS50983">
    <property type="entry name" value="FE_B12_PBP"/>
    <property type="match status" value="1"/>
</dbReference>
<reference evidence="8 9" key="1">
    <citation type="journal article" date="2019" name="Appl. Microbiol. Biotechnol.">
        <title>Differential efficiency of wild type rhizogenic strains for rol gene transformation of plants.</title>
        <authorList>
            <person name="Desmet S."/>
            <person name="De Keyser E."/>
            <person name="Van Vaerenbergh J."/>
            <person name="Baeyen S."/>
            <person name="Van Huylenbroeck J."/>
            <person name="Geelen D."/>
            <person name="Dhooghe E."/>
        </authorList>
    </citation>
    <scope>NUCLEOTIDE SEQUENCE [LARGE SCALE GENOMIC DNA]</scope>
    <source>
        <strain evidence="8 9">MAFF210266</strain>
    </source>
</reference>
<keyword evidence="4" id="KW-0406">Ion transport</keyword>
<evidence type="ECO:0000256" key="6">
    <source>
        <dbReference type="SAM" id="SignalP"/>
    </source>
</evidence>
<evidence type="ECO:0000256" key="4">
    <source>
        <dbReference type="ARBA" id="ARBA00022496"/>
    </source>
</evidence>
<sequence>MRKPLLVLLSVAGLFTAATMVRADEITRTFTDDLGRNVSIPAKPKRIVTLHDIDLTIPLIELGVMPVGSHGRMGANGKPYLRSSAILTGIDFDNSDIAYIGSINADLEAIVALKPDLILTEPDRPTAIEKLERIAPTVAIDNTRDGAPHIYKVLAELTGTEQRLAILDRRYRAQIEALKASVDTGTITVSVFQPLNGKISVYHTYRALGRVLRDAGFRFPAIIDDIPQGDRIEISAERLPELDADIIFDPYRSDTGASPQAEIDMMEAVMPGFCSFLKACREGRYILLPREEAISNSYAALSLMISAVQSHLTARPATRD</sequence>
<evidence type="ECO:0000256" key="1">
    <source>
        <dbReference type="ARBA" id="ARBA00004196"/>
    </source>
</evidence>
<dbReference type="GO" id="GO:1901678">
    <property type="term" value="P:iron coordination entity transport"/>
    <property type="evidence" value="ECO:0007669"/>
    <property type="project" value="UniProtKB-ARBA"/>
</dbReference>
<name>A0A546XXE5_AGRTU</name>
<evidence type="ECO:0000256" key="5">
    <source>
        <dbReference type="ARBA" id="ARBA00022729"/>
    </source>
</evidence>
<dbReference type="InterPro" id="IPR051313">
    <property type="entry name" value="Bact_iron-sidero_bind"/>
</dbReference>
<comment type="similarity">
    <text evidence="2">Belongs to the bacterial solute-binding protein 8 family.</text>
</comment>
<comment type="subcellular location">
    <subcellularLocation>
        <location evidence="1">Cell envelope</location>
    </subcellularLocation>
</comment>
<dbReference type="SUPFAM" id="SSF53807">
    <property type="entry name" value="Helical backbone' metal receptor"/>
    <property type="match status" value="1"/>
</dbReference>
<evidence type="ECO:0000259" key="7">
    <source>
        <dbReference type="PROSITE" id="PS50983"/>
    </source>
</evidence>
<evidence type="ECO:0000313" key="8">
    <source>
        <dbReference type="EMBL" id="TRB05411.1"/>
    </source>
</evidence>
<accession>A0A546XXE5</accession>
<evidence type="ECO:0000313" key="9">
    <source>
        <dbReference type="Proteomes" id="UP000317023"/>
    </source>
</evidence>
<dbReference type="PANTHER" id="PTHR30532:SF1">
    <property type="entry name" value="IRON(3+)-HYDROXAMATE-BINDING PROTEIN FHUD"/>
    <property type="match status" value="1"/>
</dbReference>
<feature type="domain" description="Fe/B12 periplasmic-binding" evidence="7">
    <location>
        <begin position="47"/>
        <end position="316"/>
    </location>
</feature>
<evidence type="ECO:0000256" key="2">
    <source>
        <dbReference type="ARBA" id="ARBA00008814"/>
    </source>
</evidence>
<dbReference type="AlphaFoldDB" id="A0A546XXE5"/>
<evidence type="ECO:0000256" key="3">
    <source>
        <dbReference type="ARBA" id="ARBA00022448"/>
    </source>
</evidence>
<keyword evidence="4" id="KW-0410">Iron transport</keyword>
<feature type="signal peptide" evidence="6">
    <location>
        <begin position="1"/>
        <end position="23"/>
    </location>
</feature>
<comment type="caution">
    <text evidence="8">The sequence shown here is derived from an EMBL/GenBank/DDBJ whole genome shotgun (WGS) entry which is preliminary data.</text>
</comment>
<gene>
    <name evidence="8" type="ORF">EXN61_16500</name>
</gene>
<dbReference type="GO" id="GO:0030288">
    <property type="term" value="C:outer membrane-bounded periplasmic space"/>
    <property type="evidence" value="ECO:0007669"/>
    <property type="project" value="TreeGrafter"/>
</dbReference>